<gene>
    <name evidence="6" type="ORF">V5N11_004521</name>
</gene>
<dbReference type="InterPro" id="IPR045344">
    <property type="entry name" value="C-JID"/>
</dbReference>
<evidence type="ECO:0000259" key="5">
    <source>
        <dbReference type="Pfam" id="PF23622"/>
    </source>
</evidence>
<dbReference type="FunFam" id="3.80.10.10:FF:000386">
    <property type="entry name" value="Disease resistance protein RPS4"/>
    <property type="match status" value="1"/>
</dbReference>
<proteinExistence type="predicted"/>
<dbReference type="Pfam" id="PF20160">
    <property type="entry name" value="C-JID"/>
    <property type="match status" value="1"/>
</dbReference>
<dbReference type="InterPro" id="IPR055357">
    <property type="entry name" value="LRR_At1g61320_AtMIF1"/>
</dbReference>
<evidence type="ECO:0000256" key="3">
    <source>
        <dbReference type="SAM" id="MobiDB-lite"/>
    </source>
</evidence>
<dbReference type="InterPro" id="IPR032675">
    <property type="entry name" value="LRR_dom_sf"/>
</dbReference>
<protein>
    <submittedName>
        <fullName evidence="6">Disease resistance protein RPS6</fullName>
    </submittedName>
</protein>
<dbReference type="InterPro" id="IPR011713">
    <property type="entry name" value="Leu-rich_rpt_3"/>
</dbReference>
<dbReference type="SUPFAM" id="SSF52058">
    <property type="entry name" value="L domain-like"/>
    <property type="match status" value="1"/>
</dbReference>
<dbReference type="Pfam" id="PF07725">
    <property type="entry name" value="LRR_3"/>
    <property type="match status" value="1"/>
</dbReference>
<organism evidence="6 7">
    <name type="scientific">Cardamine amara subsp. amara</name>
    <dbReference type="NCBI Taxonomy" id="228776"/>
    <lineage>
        <taxon>Eukaryota</taxon>
        <taxon>Viridiplantae</taxon>
        <taxon>Streptophyta</taxon>
        <taxon>Embryophyta</taxon>
        <taxon>Tracheophyta</taxon>
        <taxon>Spermatophyta</taxon>
        <taxon>Magnoliopsida</taxon>
        <taxon>eudicotyledons</taxon>
        <taxon>Gunneridae</taxon>
        <taxon>Pentapetalae</taxon>
        <taxon>rosids</taxon>
        <taxon>malvids</taxon>
        <taxon>Brassicales</taxon>
        <taxon>Brassicaceae</taxon>
        <taxon>Cardamineae</taxon>
        <taxon>Cardamine</taxon>
    </lineage>
</organism>
<feature type="domain" description="At1g61320/AtMIF1 LRR" evidence="5">
    <location>
        <begin position="148"/>
        <end position="308"/>
    </location>
</feature>
<feature type="domain" description="C-JID" evidence="4">
    <location>
        <begin position="453"/>
        <end position="527"/>
    </location>
</feature>
<evidence type="ECO:0000313" key="7">
    <source>
        <dbReference type="Proteomes" id="UP001558713"/>
    </source>
</evidence>
<keyword evidence="2" id="KW-0677">Repeat</keyword>
<sequence>MGKEIVRAQSNEPGEREFLVDSKDICDVLEDNTGTKNVLGISLDVDETDELHIHESAFKQMRNLLFLKFYTKEQKEVRLHSPEGFDYLPPKLRLLSWANYPLRSMPSKFLPQNLVTLDMKYSKLEKLWDGVHSLAGLKNMNLLGSKNLKEIPNLSMATNLEKLVLSYCSCLVELPSFIQHLNKLKDLLMRDCKNLEILPTGINLQSLNFLDLIGCSRLRSFPDISSNISTLSLYGTSIEEFPSNLRLENLYDFRMYGMRSEKLGIRLQHFMEMLSPTLTELDLLNIPSLVELPSSFQTLHKLKYLSITNCINLETLPTCINLESLNSLDLSGCSQLKSFPDISTNIQHLNLSQTGIEEVPWWIEKFSKLTYLTMCGCKRLQSVSLNISKMKDLSRANFSDCRALYRVLRDDDASSSFPDNHLPKVEFRFTNCVNLDQEALLQQPSLSFKRLILSGEEMPSYFTHQTTKISLTNIPLLHTSLSQRFFKFKACAVVIFDSKSGSNGVTIHVNCRFKGKFEKSFDSFGPPESFRTTKKDSYLLIFECHILLPEDNALLPQLNYDHVDMEIHVNDCTAKLKGWGICLFKDCSSSLNSLGYPNTLLHICETDDDSVCNETEHSEERGGNDVVPEKSSKRMRIT</sequence>
<dbReference type="PANTHER" id="PTHR11017:SF227">
    <property type="entry name" value="DISEASE RESISTANCE PROTEIN RPS6"/>
    <property type="match status" value="1"/>
</dbReference>
<dbReference type="PANTHER" id="PTHR11017">
    <property type="entry name" value="LEUCINE-RICH REPEAT-CONTAINING PROTEIN"/>
    <property type="match status" value="1"/>
</dbReference>
<name>A0ABD1C3H7_CARAN</name>
<dbReference type="InterPro" id="IPR044974">
    <property type="entry name" value="Disease_R_plants"/>
</dbReference>
<comment type="caution">
    <text evidence="6">The sequence shown here is derived from an EMBL/GenBank/DDBJ whole genome shotgun (WGS) entry which is preliminary data.</text>
</comment>
<keyword evidence="7" id="KW-1185">Reference proteome</keyword>
<dbReference type="Pfam" id="PF23622">
    <property type="entry name" value="LRR_At1g61320_AtMIF1"/>
    <property type="match status" value="1"/>
</dbReference>
<keyword evidence="1" id="KW-0433">Leucine-rich repeat</keyword>
<evidence type="ECO:0000256" key="1">
    <source>
        <dbReference type="ARBA" id="ARBA00022614"/>
    </source>
</evidence>
<evidence type="ECO:0000313" key="6">
    <source>
        <dbReference type="EMBL" id="KAL1223985.1"/>
    </source>
</evidence>
<dbReference type="Gene3D" id="3.80.10.10">
    <property type="entry name" value="Ribonuclease Inhibitor"/>
    <property type="match status" value="3"/>
</dbReference>
<dbReference type="EMBL" id="JBANAX010000059">
    <property type="protein sequence ID" value="KAL1223985.1"/>
    <property type="molecule type" value="Genomic_DNA"/>
</dbReference>
<dbReference type="Proteomes" id="UP001558713">
    <property type="component" value="Unassembled WGS sequence"/>
</dbReference>
<dbReference type="AlphaFoldDB" id="A0ABD1C3H7"/>
<feature type="compositionally biased region" description="Basic and acidic residues" evidence="3">
    <location>
        <begin position="614"/>
        <end position="632"/>
    </location>
</feature>
<feature type="region of interest" description="Disordered" evidence="3">
    <location>
        <begin position="614"/>
        <end position="638"/>
    </location>
</feature>
<accession>A0ABD1C3H7</accession>
<evidence type="ECO:0000256" key="2">
    <source>
        <dbReference type="ARBA" id="ARBA00022737"/>
    </source>
</evidence>
<evidence type="ECO:0000259" key="4">
    <source>
        <dbReference type="Pfam" id="PF20160"/>
    </source>
</evidence>
<reference evidence="6 7" key="1">
    <citation type="submission" date="2024-04" db="EMBL/GenBank/DDBJ databases">
        <title>Genome assembly C_amara_ONT_v2.</title>
        <authorList>
            <person name="Yant L."/>
            <person name="Moore C."/>
            <person name="Slenker M."/>
        </authorList>
    </citation>
    <scope>NUCLEOTIDE SEQUENCE [LARGE SCALE GENOMIC DNA]</scope>
    <source>
        <tissue evidence="6">Leaf</tissue>
    </source>
</reference>